<dbReference type="AlphaFoldDB" id="A0A8E2ED85"/>
<evidence type="ECO:0000313" key="2">
    <source>
        <dbReference type="EMBL" id="OCK81895.1"/>
    </source>
</evidence>
<sequence length="105" mass="11804">MFDFTNRNWGGLKYVMLKGSPWHWGLKENMERCSRLVQDDLIKPSTNLSNMLYKNIASGTHAPSSQTPAYGSLSCITFIFLHLTFLVGFSGTIIDKFTDHASIKG</sequence>
<evidence type="ECO:0000313" key="3">
    <source>
        <dbReference type="Proteomes" id="UP000250266"/>
    </source>
</evidence>
<dbReference type="EMBL" id="KV744905">
    <property type="protein sequence ID" value="OCK81895.1"/>
    <property type="molecule type" value="Genomic_DNA"/>
</dbReference>
<protein>
    <submittedName>
        <fullName evidence="2">Uncharacterized protein</fullName>
    </submittedName>
</protein>
<evidence type="ECO:0000256" key="1">
    <source>
        <dbReference type="SAM" id="Phobius"/>
    </source>
</evidence>
<gene>
    <name evidence="2" type="ORF">K432DRAFT_391756</name>
</gene>
<keyword evidence="1" id="KW-0472">Membrane</keyword>
<dbReference type="Proteomes" id="UP000250266">
    <property type="component" value="Unassembled WGS sequence"/>
</dbReference>
<accession>A0A8E2ED85</accession>
<keyword evidence="3" id="KW-1185">Reference proteome</keyword>
<reference evidence="2 3" key="1">
    <citation type="journal article" date="2016" name="Nat. Commun.">
        <title>Ectomycorrhizal ecology is imprinted in the genome of the dominant symbiotic fungus Cenococcum geophilum.</title>
        <authorList>
            <consortium name="DOE Joint Genome Institute"/>
            <person name="Peter M."/>
            <person name="Kohler A."/>
            <person name="Ohm R.A."/>
            <person name="Kuo A."/>
            <person name="Krutzmann J."/>
            <person name="Morin E."/>
            <person name="Arend M."/>
            <person name="Barry K.W."/>
            <person name="Binder M."/>
            <person name="Choi C."/>
            <person name="Clum A."/>
            <person name="Copeland A."/>
            <person name="Grisel N."/>
            <person name="Haridas S."/>
            <person name="Kipfer T."/>
            <person name="LaButti K."/>
            <person name="Lindquist E."/>
            <person name="Lipzen A."/>
            <person name="Maire R."/>
            <person name="Meier B."/>
            <person name="Mihaltcheva S."/>
            <person name="Molinier V."/>
            <person name="Murat C."/>
            <person name="Poggeler S."/>
            <person name="Quandt C.A."/>
            <person name="Sperisen C."/>
            <person name="Tritt A."/>
            <person name="Tisserant E."/>
            <person name="Crous P.W."/>
            <person name="Henrissat B."/>
            <person name="Nehls U."/>
            <person name="Egli S."/>
            <person name="Spatafora J.W."/>
            <person name="Grigoriev I.V."/>
            <person name="Martin F.M."/>
        </authorList>
    </citation>
    <scope>NUCLEOTIDE SEQUENCE [LARGE SCALE GENOMIC DNA]</scope>
    <source>
        <strain evidence="2 3">CBS 459.81</strain>
    </source>
</reference>
<proteinExistence type="predicted"/>
<name>A0A8E2ED85_9PEZI</name>
<organism evidence="2 3">
    <name type="scientific">Lepidopterella palustris CBS 459.81</name>
    <dbReference type="NCBI Taxonomy" id="1314670"/>
    <lineage>
        <taxon>Eukaryota</taxon>
        <taxon>Fungi</taxon>
        <taxon>Dikarya</taxon>
        <taxon>Ascomycota</taxon>
        <taxon>Pezizomycotina</taxon>
        <taxon>Dothideomycetes</taxon>
        <taxon>Pleosporomycetidae</taxon>
        <taxon>Mytilinidiales</taxon>
        <taxon>Argynnaceae</taxon>
        <taxon>Lepidopterella</taxon>
    </lineage>
</organism>
<keyword evidence="1" id="KW-0812">Transmembrane</keyword>
<feature type="transmembrane region" description="Helical" evidence="1">
    <location>
        <begin position="69"/>
        <end position="94"/>
    </location>
</feature>
<keyword evidence="1" id="KW-1133">Transmembrane helix</keyword>